<keyword evidence="3" id="KW-1185">Reference proteome</keyword>
<accession>A0A3S3PM55</accession>
<proteinExistence type="inferred from homology"/>
<dbReference type="PANTHER" id="PTHR43017:SF1">
    <property type="entry name" value="ACETYLTRANSFERASE YJL218W-RELATED"/>
    <property type="match status" value="1"/>
</dbReference>
<organism evidence="2 3">
    <name type="scientific">Pedobacter chitinilyticus</name>
    <dbReference type="NCBI Taxonomy" id="2233776"/>
    <lineage>
        <taxon>Bacteria</taxon>
        <taxon>Pseudomonadati</taxon>
        <taxon>Bacteroidota</taxon>
        <taxon>Sphingobacteriia</taxon>
        <taxon>Sphingobacteriales</taxon>
        <taxon>Sphingobacteriaceae</taxon>
        <taxon>Pedobacter</taxon>
    </lineage>
</organism>
<gene>
    <name evidence="2" type="ORF">DPV69_19570</name>
</gene>
<dbReference type="EC" id="2.3.1.-" evidence="1"/>
<comment type="caution">
    <text evidence="2">The sequence shown here is derived from an EMBL/GenBank/DDBJ whole genome shotgun (WGS) entry which is preliminary data.</text>
</comment>
<dbReference type="AlphaFoldDB" id="A0A3S3PM55"/>
<evidence type="ECO:0000256" key="1">
    <source>
        <dbReference type="RuleBase" id="RU367021"/>
    </source>
</evidence>
<reference evidence="2 3" key="1">
    <citation type="submission" date="2018-06" db="EMBL/GenBank/DDBJ databases">
        <title>Pedobacter endophyticus sp. nov., an endophytic bacterium isolated from a leaf of Triticum aestivum.</title>
        <authorList>
            <person name="Zhang L."/>
        </authorList>
    </citation>
    <scope>NUCLEOTIDE SEQUENCE [LARGE SCALE GENOMIC DNA]</scope>
    <source>
        <strain evidence="2 3">CM134L-2</strain>
    </source>
</reference>
<dbReference type="Proteomes" id="UP000284120">
    <property type="component" value="Unassembled WGS sequence"/>
</dbReference>
<evidence type="ECO:0000313" key="3">
    <source>
        <dbReference type="Proteomes" id="UP000284120"/>
    </source>
</evidence>
<dbReference type="Gene3D" id="2.160.10.10">
    <property type="entry name" value="Hexapeptide repeat proteins"/>
    <property type="match status" value="1"/>
</dbReference>
<keyword evidence="1" id="KW-0012">Acyltransferase</keyword>
<dbReference type="InterPro" id="IPR001451">
    <property type="entry name" value="Hexapep"/>
</dbReference>
<dbReference type="OrthoDB" id="9801697at2"/>
<comment type="similarity">
    <text evidence="1">Belongs to the transferase hexapeptide repeat family.</text>
</comment>
<evidence type="ECO:0000313" key="2">
    <source>
        <dbReference type="EMBL" id="RWU04024.1"/>
    </source>
</evidence>
<name>A0A3S3PM55_9SPHI</name>
<dbReference type="PANTHER" id="PTHR43017">
    <property type="entry name" value="GALACTOSIDE O-ACETYLTRANSFERASE"/>
    <property type="match status" value="1"/>
</dbReference>
<dbReference type="Pfam" id="PF00132">
    <property type="entry name" value="Hexapep"/>
    <property type="match status" value="1"/>
</dbReference>
<dbReference type="GO" id="GO:0008870">
    <property type="term" value="F:galactoside O-acetyltransferase activity"/>
    <property type="evidence" value="ECO:0007669"/>
    <property type="project" value="TreeGrafter"/>
</dbReference>
<protein>
    <recommendedName>
        <fullName evidence="1">Acetyltransferase</fullName>
        <ecNumber evidence="1">2.3.1.-</ecNumber>
    </recommendedName>
</protein>
<dbReference type="EMBL" id="SAYW01000008">
    <property type="protein sequence ID" value="RWU04024.1"/>
    <property type="molecule type" value="Genomic_DNA"/>
</dbReference>
<dbReference type="SUPFAM" id="SSF51161">
    <property type="entry name" value="Trimeric LpxA-like enzymes"/>
    <property type="match status" value="1"/>
</dbReference>
<dbReference type="InterPro" id="IPR011004">
    <property type="entry name" value="Trimer_LpxA-like_sf"/>
</dbReference>
<dbReference type="InterPro" id="IPR039369">
    <property type="entry name" value="LacA-like"/>
</dbReference>
<keyword evidence="1" id="KW-0808">Transferase</keyword>
<sequence>MNGIIMGNNVGISPGCAIISANHNHEDHLLHDDCPPIIIGNDVFIYANSIILPGVQIGNNVIIGAGSVVTKNIPSNSIAVGNPCKVIKNKSNYNNKLLVKDFNRKIPEEYLNYFA</sequence>